<keyword evidence="3" id="KW-1185">Reference proteome</keyword>
<feature type="region of interest" description="Disordered" evidence="1">
    <location>
        <begin position="1"/>
        <end position="56"/>
    </location>
</feature>
<organism evidence="2 3">
    <name type="scientific">Halorubrum glutamatedens</name>
    <dbReference type="NCBI Taxonomy" id="2707018"/>
    <lineage>
        <taxon>Archaea</taxon>
        <taxon>Methanobacteriati</taxon>
        <taxon>Methanobacteriota</taxon>
        <taxon>Stenosarchaea group</taxon>
        <taxon>Halobacteria</taxon>
        <taxon>Halobacteriales</taxon>
        <taxon>Haloferacaceae</taxon>
        <taxon>Halorubrum</taxon>
    </lineage>
</organism>
<dbReference type="Proteomes" id="UP001596145">
    <property type="component" value="Unassembled WGS sequence"/>
</dbReference>
<protein>
    <submittedName>
        <fullName evidence="2">Uncharacterized protein</fullName>
    </submittedName>
</protein>
<dbReference type="EMBL" id="JBHSKV010000021">
    <property type="protein sequence ID" value="MFC5136074.1"/>
    <property type="molecule type" value="Genomic_DNA"/>
</dbReference>
<reference evidence="2 3" key="1">
    <citation type="journal article" date="2019" name="Int. J. Syst. Evol. Microbiol.">
        <title>The Global Catalogue of Microorganisms (GCM) 10K type strain sequencing project: providing services to taxonomists for standard genome sequencing and annotation.</title>
        <authorList>
            <consortium name="The Broad Institute Genomics Platform"/>
            <consortium name="The Broad Institute Genome Sequencing Center for Infectious Disease"/>
            <person name="Wu L."/>
            <person name="Ma J."/>
        </authorList>
    </citation>
    <scope>NUCLEOTIDE SEQUENCE [LARGE SCALE GENOMIC DNA]</scope>
    <source>
        <strain evidence="2 3">CGMCC 1.16026</strain>
    </source>
</reference>
<proteinExistence type="predicted"/>
<dbReference type="RefSeq" id="WP_122105865.1">
    <property type="nucleotide sequence ID" value="NZ_JBHSKV010000021.1"/>
</dbReference>
<name>A0ABD5QVD0_9EURY</name>
<comment type="caution">
    <text evidence="2">The sequence shown here is derived from an EMBL/GenBank/DDBJ whole genome shotgun (WGS) entry which is preliminary data.</text>
</comment>
<feature type="compositionally biased region" description="Basic and acidic residues" evidence="1">
    <location>
        <begin position="43"/>
        <end position="52"/>
    </location>
</feature>
<accession>A0ABD5QVD0</accession>
<evidence type="ECO:0000313" key="3">
    <source>
        <dbReference type="Proteomes" id="UP001596145"/>
    </source>
</evidence>
<sequence>MTGTSESRSLVAEDDRENESTAEGTDYENGETDPRPSEAPTEESDHLEDLKDGAGCTEIWEHLSENRDG</sequence>
<gene>
    <name evidence="2" type="ORF">ACFPJA_15275</name>
</gene>
<dbReference type="AlphaFoldDB" id="A0ABD5QVD0"/>
<evidence type="ECO:0000313" key="2">
    <source>
        <dbReference type="EMBL" id="MFC5136074.1"/>
    </source>
</evidence>
<evidence type="ECO:0000256" key="1">
    <source>
        <dbReference type="SAM" id="MobiDB-lite"/>
    </source>
</evidence>